<protein>
    <submittedName>
        <fullName evidence="2">Uncharacterized protein</fullName>
    </submittedName>
</protein>
<dbReference type="Proteomes" id="UP000050465">
    <property type="component" value="Unassembled WGS sequence"/>
</dbReference>
<comment type="caution">
    <text evidence="2">The sequence shown here is derived from an EMBL/GenBank/DDBJ whole genome shotgun (WGS) entry which is preliminary data.</text>
</comment>
<name>A0A0P8BMD3_9CYAN</name>
<evidence type="ECO:0000256" key="1">
    <source>
        <dbReference type="SAM" id="SignalP"/>
    </source>
</evidence>
<gene>
    <name evidence="2" type="ORF">HLUCCA11_12970</name>
</gene>
<dbReference type="STRING" id="1666911.HLUCCA11_12970"/>
<evidence type="ECO:0000313" key="2">
    <source>
        <dbReference type="EMBL" id="KPQ34847.1"/>
    </source>
</evidence>
<feature type="signal peptide" evidence="1">
    <location>
        <begin position="1"/>
        <end position="20"/>
    </location>
</feature>
<dbReference type="EMBL" id="LJZR01000016">
    <property type="protein sequence ID" value="KPQ34847.1"/>
    <property type="molecule type" value="Genomic_DNA"/>
</dbReference>
<organism evidence="2 3">
    <name type="scientific">Phormidesmis priestleyi Ana</name>
    <dbReference type="NCBI Taxonomy" id="1666911"/>
    <lineage>
        <taxon>Bacteria</taxon>
        <taxon>Bacillati</taxon>
        <taxon>Cyanobacteriota</taxon>
        <taxon>Cyanophyceae</taxon>
        <taxon>Leptolyngbyales</taxon>
        <taxon>Leptolyngbyaceae</taxon>
        <taxon>Phormidesmis</taxon>
    </lineage>
</organism>
<feature type="chain" id="PRO_5006148507" evidence="1">
    <location>
        <begin position="21"/>
        <end position="348"/>
    </location>
</feature>
<sequence length="348" mass="36481">MRVKLITFTGAVLWAVSVIATVTTSIAKAVDPSTHSTGLPTTEAAEALLNTHDASCASEACLQSEYSASKPLPSLEEIQQIQQELRELSASEPADRQRRVYPSITISNPTGYGADQGQVFAGIGFQSRTRFSGGENVGTIFGGGKRDGTAGVGFGVGNARESVGFQVSYTAASFGGSRAPLSGGLNAKLHRRVGNSTSVALGGEGIINFGRLPEDSDEIEFNDFEGTYYGAVTRVVQLREDFEQPFSRLVLTGGAGSGRFRSVDQIVNGEFGVGVFGSAALQVYPWANIITEWTGQDLAAGVSIVPFSNFPMVITPAVRDIAGEGDGDPRFVVGVGVSLSEVLSLLGL</sequence>
<accession>A0A0P8BMD3</accession>
<evidence type="ECO:0000313" key="3">
    <source>
        <dbReference type="Proteomes" id="UP000050465"/>
    </source>
</evidence>
<dbReference type="AlphaFoldDB" id="A0A0P8BMD3"/>
<keyword evidence="1" id="KW-0732">Signal</keyword>
<reference evidence="2 3" key="1">
    <citation type="submission" date="2015-09" db="EMBL/GenBank/DDBJ databases">
        <title>Identification and resolution of microdiversity through metagenomic sequencing of parallel consortia.</title>
        <authorList>
            <person name="Nelson W.C."/>
            <person name="Romine M.F."/>
            <person name="Lindemann S.R."/>
        </authorList>
    </citation>
    <scope>NUCLEOTIDE SEQUENCE [LARGE SCALE GENOMIC DNA]</scope>
    <source>
        <strain evidence="2">Ana</strain>
    </source>
</reference>
<proteinExistence type="predicted"/>